<evidence type="ECO:0000313" key="1">
    <source>
        <dbReference type="EMBL" id="OGK15541.1"/>
    </source>
</evidence>
<accession>A0A1F7G9H5</accession>
<dbReference type="Proteomes" id="UP000177208">
    <property type="component" value="Unassembled WGS sequence"/>
</dbReference>
<gene>
    <name evidence="1" type="ORF">A2774_05975</name>
</gene>
<organism evidence="1 2">
    <name type="scientific">Candidatus Roizmanbacteria bacterium RIFCSPHIGHO2_01_FULL_39_12c</name>
    <dbReference type="NCBI Taxonomy" id="1802031"/>
    <lineage>
        <taxon>Bacteria</taxon>
        <taxon>Candidatus Roizmaniibacteriota</taxon>
    </lineage>
</organism>
<protein>
    <submittedName>
        <fullName evidence="1">Uncharacterized protein</fullName>
    </submittedName>
</protein>
<dbReference type="AlphaFoldDB" id="A0A1F7G9H5"/>
<comment type="caution">
    <text evidence="1">The sequence shown here is derived from an EMBL/GenBank/DDBJ whole genome shotgun (WGS) entry which is preliminary data.</text>
</comment>
<dbReference type="EMBL" id="MFZG01000035">
    <property type="protein sequence ID" value="OGK15541.1"/>
    <property type="molecule type" value="Genomic_DNA"/>
</dbReference>
<sequence>MSNNKETIFDTGQLIITYYEDGGISLTAKPNHPLYDVLRGFAFYRLGGEDEFDREYATAFNQFGVRLRFLPPTHPDRATLIAEQYTKDKKGKVKFKELARQEFS</sequence>
<proteinExistence type="predicted"/>
<name>A0A1F7G9H5_9BACT</name>
<reference evidence="1 2" key="1">
    <citation type="journal article" date="2016" name="Nat. Commun.">
        <title>Thousands of microbial genomes shed light on interconnected biogeochemical processes in an aquifer system.</title>
        <authorList>
            <person name="Anantharaman K."/>
            <person name="Brown C.T."/>
            <person name="Hug L.A."/>
            <person name="Sharon I."/>
            <person name="Castelle C.J."/>
            <person name="Probst A.J."/>
            <person name="Thomas B.C."/>
            <person name="Singh A."/>
            <person name="Wilkins M.J."/>
            <person name="Karaoz U."/>
            <person name="Brodie E.L."/>
            <person name="Williams K.H."/>
            <person name="Hubbard S.S."/>
            <person name="Banfield J.F."/>
        </authorList>
    </citation>
    <scope>NUCLEOTIDE SEQUENCE [LARGE SCALE GENOMIC DNA]</scope>
</reference>
<evidence type="ECO:0000313" key="2">
    <source>
        <dbReference type="Proteomes" id="UP000177208"/>
    </source>
</evidence>